<dbReference type="EMBL" id="GBXM01094912">
    <property type="protein sequence ID" value="JAH13665.1"/>
    <property type="molecule type" value="Transcribed_RNA"/>
</dbReference>
<feature type="signal peptide" evidence="1">
    <location>
        <begin position="1"/>
        <end position="20"/>
    </location>
</feature>
<keyword evidence="1" id="KW-0732">Signal</keyword>
<dbReference type="AlphaFoldDB" id="A0A0E9QBE9"/>
<evidence type="ECO:0000313" key="2">
    <source>
        <dbReference type="EMBL" id="JAH13665.1"/>
    </source>
</evidence>
<name>A0A0E9QBE9_ANGAN</name>
<accession>A0A0E9QBE9</accession>
<feature type="chain" id="PRO_5002431355" evidence="1">
    <location>
        <begin position="21"/>
        <end position="52"/>
    </location>
</feature>
<sequence length="52" mass="6217">MFFFLPNLLLLVLMLRVVCAGNKLEEKAETSCRRMNVCYWILVDLLQFTRYT</sequence>
<proteinExistence type="predicted"/>
<evidence type="ECO:0000256" key="1">
    <source>
        <dbReference type="SAM" id="SignalP"/>
    </source>
</evidence>
<reference evidence="2" key="1">
    <citation type="submission" date="2014-11" db="EMBL/GenBank/DDBJ databases">
        <authorList>
            <person name="Amaro Gonzalez C."/>
        </authorList>
    </citation>
    <scope>NUCLEOTIDE SEQUENCE</scope>
</reference>
<organism evidence="2">
    <name type="scientific">Anguilla anguilla</name>
    <name type="common">European freshwater eel</name>
    <name type="synonym">Muraena anguilla</name>
    <dbReference type="NCBI Taxonomy" id="7936"/>
    <lineage>
        <taxon>Eukaryota</taxon>
        <taxon>Metazoa</taxon>
        <taxon>Chordata</taxon>
        <taxon>Craniata</taxon>
        <taxon>Vertebrata</taxon>
        <taxon>Euteleostomi</taxon>
        <taxon>Actinopterygii</taxon>
        <taxon>Neopterygii</taxon>
        <taxon>Teleostei</taxon>
        <taxon>Anguilliformes</taxon>
        <taxon>Anguillidae</taxon>
        <taxon>Anguilla</taxon>
    </lineage>
</organism>
<protein>
    <submittedName>
        <fullName evidence="2">Uncharacterized protein</fullName>
    </submittedName>
</protein>
<reference evidence="2" key="2">
    <citation type="journal article" date="2015" name="Fish Shellfish Immunol.">
        <title>Early steps in the European eel (Anguilla anguilla)-Vibrio vulnificus interaction in the gills: Role of the RtxA13 toxin.</title>
        <authorList>
            <person name="Callol A."/>
            <person name="Pajuelo D."/>
            <person name="Ebbesson L."/>
            <person name="Teles M."/>
            <person name="MacKenzie S."/>
            <person name="Amaro C."/>
        </authorList>
    </citation>
    <scope>NUCLEOTIDE SEQUENCE</scope>
</reference>